<name>A0A286UHH9_9AGAM</name>
<dbReference type="EMBL" id="NBII01000005">
    <property type="protein sequence ID" value="PAV19047.1"/>
    <property type="molecule type" value="Genomic_DNA"/>
</dbReference>
<evidence type="ECO:0000256" key="1">
    <source>
        <dbReference type="SAM" id="MobiDB-lite"/>
    </source>
</evidence>
<feature type="compositionally biased region" description="Polar residues" evidence="1">
    <location>
        <begin position="210"/>
        <end position="271"/>
    </location>
</feature>
<reference evidence="2 3" key="1">
    <citation type="journal article" date="2017" name="Mol. Ecol.">
        <title>Comparative and population genomic landscape of Phellinus noxius: A hypervariable fungus causing root rot in trees.</title>
        <authorList>
            <person name="Chung C.L."/>
            <person name="Lee T.J."/>
            <person name="Akiba M."/>
            <person name="Lee H.H."/>
            <person name="Kuo T.H."/>
            <person name="Liu D."/>
            <person name="Ke H.M."/>
            <person name="Yokoi T."/>
            <person name="Roa M.B."/>
            <person name="Lu M.J."/>
            <person name="Chang Y.Y."/>
            <person name="Ann P.J."/>
            <person name="Tsai J.N."/>
            <person name="Chen C.Y."/>
            <person name="Tzean S.S."/>
            <person name="Ota Y."/>
            <person name="Hattori T."/>
            <person name="Sahashi N."/>
            <person name="Liou R.F."/>
            <person name="Kikuchi T."/>
            <person name="Tsai I.J."/>
        </authorList>
    </citation>
    <scope>NUCLEOTIDE SEQUENCE [LARGE SCALE GENOMIC DNA]</scope>
    <source>
        <strain evidence="2 3">FFPRI411160</strain>
    </source>
</reference>
<dbReference type="AlphaFoldDB" id="A0A286UHH9"/>
<evidence type="ECO:0000313" key="3">
    <source>
        <dbReference type="Proteomes" id="UP000217199"/>
    </source>
</evidence>
<dbReference type="Proteomes" id="UP000217199">
    <property type="component" value="Unassembled WGS sequence"/>
</dbReference>
<protein>
    <submittedName>
        <fullName evidence="2">Uncharacterized protein</fullName>
    </submittedName>
</protein>
<evidence type="ECO:0000313" key="2">
    <source>
        <dbReference type="EMBL" id="PAV19047.1"/>
    </source>
</evidence>
<feature type="region of interest" description="Disordered" evidence="1">
    <location>
        <begin position="289"/>
        <end position="349"/>
    </location>
</feature>
<feature type="region of interest" description="Disordered" evidence="1">
    <location>
        <begin position="1"/>
        <end position="25"/>
    </location>
</feature>
<proteinExistence type="predicted"/>
<accession>A0A286UHH9</accession>
<feature type="compositionally biased region" description="Basic and acidic residues" evidence="1">
    <location>
        <begin position="1"/>
        <end position="10"/>
    </location>
</feature>
<dbReference type="InParanoid" id="A0A286UHH9"/>
<comment type="caution">
    <text evidence="2">The sequence shown here is derived from an EMBL/GenBank/DDBJ whole genome shotgun (WGS) entry which is preliminary data.</text>
</comment>
<sequence length="371" mass="41996">MKEGIDELKEGTAATSVNPKPRRRKMQTFNDVTEAIDYYKSKSIDSKLSTRQKQRYKSMYNFAVKPGRTLLEIYKKIGGVREEERLRREADRKGGSKEKKKEKGRGPPGQIPNDNGLGALTEQASKKKKRAEYVNLEKLATKEDILKALEEKKAEAPENYKKSLQTFIKKISNPDITLTDVREIISNRKRMHNIASKESQKRLRLRKKISQPSDNTTAPIQTSSKPRSSNLPTSARPQTLPTQTSPKSQSPNMRTSPNSNVREIPRSQSPVTQASLNSLLLNARKSENSLNSNAQEVQKSQSSVIQRSPKSESPNIKTSPKSPSPHVQGTPKSQSPKNKERRDSNESIPWYLYDGVDSEEDWMSVWGLDYE</sequence>
<feature type="region of interest" description="Disordered" evidence="1">
    <location>
        <begin position="192"/>
        <end position="271"/>
    </location>
</feature>
<organism evidence="2 3">
    <name type="scientific">Pyrrhoderma noxium</name>
    <dbReference type="NCBI Taxonomy" id="2282107"/>
    <lineage>
        <taxon>Eukaryota</taxon>
        <taxon>Fungi</taxon>
        <taxon>Dikarya</taxon>
        <taxon>Basidiomycota</taxon>
        <taxon>Agaricomycotina</taxon>
        <taxon>Agaricomycetes</taxon>
        <taxon>Hymenochaetales</taxon>
        <taxon>Hymenochaetaceae</taxon>
        <taxon>Pyrrhoderma</taxon>
    </lineage>
</organism>
<gene>
    <name evidence="2" type="ORF">PNOK_0589100</name>
</gene>
<feature type="compositionally biased region" description="Basic and acidic residues" evidence="1">
    <location>
        <begin position="82"/>
        <end position="105"/>
    </location>
</feature>
<feature type="region of interest" description="Disordered" evidence="1">
    <location>
        <begin position="82"/>
        <end position="129"/>
    </location>
</feature>
<feature type="compositionally biased region" description="Polar residues" evidence="1">
    <location>
        <begin position="289"/>
        <end position="336"/>
    </location>
</feature>
<keyword evidence="3" id="KW-1185">Reference proteome</keyword>